<dbReference type="NCBIfam" id="NF047637">
    <property type="entry name" value="lipo_CC0125"/>
    <property type="match status" value="1"/>
</dbReference>
<gene>
    <name evidence="2" type="ORF">A8L45_08150</name>
</gene>
<dbReference type="RefSeq" id="WP_068901058.1">
    <property type="nucleotide sequence ID" value="NZ_JBHUIF010000013.1"/>
</dbReference>
<feature type="signal peptide" evidence="1">
    <location>
        <begin position="1"/>
        <end position="18"/>
    </location>
</feature>
<evidence type="ECO:0008006" key="4">
    <source>
        <dbReference type="Google" id="ProtNLM"/>
    </source>
</evidence>
<dbReference type="Proteomes" id="UP000094936">
    <property type="component" value="Unassembled WGS sequence"/>
</dbReference>
<dbReference type="EMBL" id="LYBM01000011">
    <property type="protein sequence ID" value="ODA34008.1"/>
    <property type="molecule type" value="Genomic_DNA"/>
</dbReference>
<keyword evidence="3" id="KW-1185">Reference proteome</keyword>
<evidence type="ECO:0000256" key="1">
    <source>
        <dbReference type="SAM" id="SignalP"/>
    </source>
</evidence>
<dbReference type="AlphaFoldDB" id="A0A1C3EL88"/>
<sequence length="166" mass="18172">MKKLSVLILVLACLQGCATTYQSNGFTGGYSETQIDENVFKVTFKGNAYTSKERASDFTLLRSAELTLQNGFTYFAVIDANSYSSNSTYTTPTTSNTSASFYGSGSYTYGNATTTTYGGQTYNISKPNSSNTIVCFKEKPENLFSYNAKFTYKSISQKYGIFPTAS</sequence>
<proteinExistence type="predicted"/>
<organism evidence="2 3">
    <name type="scientific">Veronia pacifica</name>
    <dbReference type="NCBI Taxonomy" id="1080227"/>
    <lineage>
        <taxon>Bacteria</taxon>
        <taxon>Pseudomonadati</taxon>
        <taxon>Pseudomonadota</taxon>
        <taxon>Gammaproteobacteria</taxon>
        <taxon>Vibrionales</taxon>
        <taxon>Vibrionaceae</taxon>
        <taxon>Veronia</taxon>
    </lineage>
</organism>
<name>A0A1C3EL88_9GAMM</name>
<keyword evidence="1" id="KW-0732">Signal</keyword>
<dbReference type="OrthoDB" id="7172943at2"/>
<dbReference type="STRING" id="1080227.A8L45_08150"/>
<protein>
    <recommendedName>
        <fullName evidence="4">Lipoprotein</fullName>
    </recommendedName>
</protein>
<feature type="chain" id="PRO_5008673191" description="Lipoprotein" evidence="1">
    <location>
        <begin position="19"/>
        <end position="166"/>
    </location>
</feature>
<accession>A0A1C3EL88</accession>
<evidence type="ECO:0000313" key="2">
    <source>
        <dbReference type="EMBL" id="ODA34008.1"/>
    </source>
</evidence>
<evidence type="ECO:0000313" key="3">
    <source>
        <dbReference type="Proteomes" id="UP000094936"/>
    </source>
</evidence>
<comment type="caution">
    <text evidence="2">The sequence shown here is derived from an EMBL/GenBank/DDBJ whole genome shotgun (WGS) entry which is preliminary data.</text>
</comment>
<reference evidence="2 3" key="1">
    <citation type="submission" date="2016-05" db="EMBL/GenBank/DDBJ databases">
        <title>Genomic Taxonomy of the Vibrionaceae.</title>
        <authorList>
            <person name="Gomez-Gil B."/>
            <person name="Enciso-Ibarra J."/>
        </authorList>
    </citation>
    <scope>NUCLEOTIDE SEQUENCE [LARGE SCALE GENOMIC DNA]</scope>
    <source>
        <strain evidence="2 3">CAIM 1920</strain>
    </source>
</reference>